<dbReference type="EMBL" id="ADLK01000019">
    <property type="protein sequence ID" value="KMW20047.1"/>
    <property type="molecule type" value="Genomic_DNA"/>
</dbReference>
<dbReference type="Pfam" id="PF09365">
    <property type="entry name" value="DUF2461"/>
    <property type="match status" value="1"/>
</dbReference>
<reference evidence="1 2" key="1">
    <citation type="submission" date="2011-04" db="EMBL/GenBank/DDBJ databases">
        <title>The Genome Sequence of Clostridium citroniae WAL-19142.</title>
        <authorList>
            <consortium name="The Broad Institute Genome Sequencing Platform"/>
            <person name="Earl A."/>
            <person name="Ward D."/>
            <person name="Feldgarden M."/>
            <person name="Gevers D."/>
            <person name="Warren Y.A."/>
            <person name="Tyrrell K.L."/>
            <person name="Citron D.M."/>
            <person name="Goldstein E.J."/>
            <person name="Daigneault M."/>
            <person name="Allen-Vercoe E."/>
            <person name="Young S.K."/>
            <person name="Zeng Q."/>
            <person name="Gargeya S."/>
            <person name="Fitzgerald M."/>
            <person name="Haas B."/>
            <person name="Abouelleil A."/>
            <person name="Alvarado L."/>
            <person name="Arachchi H.M."/>
            <person name="Berlin A."/>
            <person name="Brown A."/>
            <person name="Chapman S.B."/>
            <person name="Chen Z."/>
            <person name="Dunbar C."/>
            <person name="Freedman E."/>
            <person name="Gearin G."/>
            <person name="Gellesch M."/>
            <person name="Goldberg J."/>
            <person name="Griggs A."/>
            <person name="Gujja S."/>
            <person name="Heilman E.R."/>
            <person name="Heiman D."/>
            <person name="Howarth C."/>
            <person name="Larson L."/>
            <person name="Lui A."/>
            <person name="MacDonald P.J."/>
            <person name="Mehta T."/>
            <person name="Montmayeur A."/>
            <person name="Murphy C."/>
            <person name="Neiman D."/>
            <person name="Pearson M."/>
            <person name="Priest M."/>
            <person name="Roberts A."/>
            <person name="Saif S."/>
            <person name="Shea T."/>
            <person name="Shenoy N."/>
            <person name="Sisk P."/>
            <person name="Stolte C."/>
            <person name="Sykes S."/>
            <person name="White J."/>
            <person name="Yandava C."/>
            <person name="Wortman J."/>
            <person name="Nusbaum C."/>
            <person name="Birren B."/>
        </authorList>
    </citation>
    <scope>NUCLEOTIDE SEQUENCE [LARGE SCALE GENOMIC DNA]</scope>
    <source>
        <strain evidence="1 2">WAL-19142</strain>
    </source>
</reference>
<evidence type="ECO:0008006" key="3">
    <source>
        <dbReference type="Google" id="ProtNLM"/>
    </source>
</evidence>
<evidence type="ECO:0000313" key="2">
    <source>
        <dbReference type="Proteomes" id="UP000037392"/>
    </source>
</evidence>
<gene>
    <name evidence="1" type="ORF">HMPREF9470_02062</name>
</gene>
<dbReference type="PANTHER" id="PTHR36452">
    <property type="entry name" value="CHROMOSOME 12, WHOLE GENOME SHOTGUN SEQUENCE"/>
    <property type="match status" value="1"/>
</dbReference>
<dbReference type="RefSeq" id="WP_330376670.1">
    <property type="nucleotide sequence ID" value="NZ_KQ235877.1"/>
</dbReference>
<dbReference type="PATRIC" id="fig|742734.4.peg.2212"/>
<dbReference type="Proteomes" id="UP000037392">
    <property type="component" value="Unassembled WGS sequence"/>
</dbReference>
<dbReference type="GeneID" id="93161999"/>
<dbReference type="InterPro" id="IPR012808">
    <property type="entry name" value="CHP02453"/>
</dbReference>
<protein>
    <recommendedName>
        <fullName evidence="3">DUF2461 domain-containing protein</fullName>
    </recommendedName>
</protein>
<sequence>MKNSMISYLSDLEQNNDRQWYHGHKEEKRAAVKEFEDLIQALILEIGTWDRTALHNEPRNLIFKLNRDTRFSADKQPYHPVFRCHIAAAGKLPVPVGYFLYISPEKVIFGRRAVCRYVQGRHIPHQGIHTRA</sequence>
<name>A0A0J9C4I2_9FIRM</name>
<comment type="caution">
    <text evidence="1">The sequence shown here is derived from an EMBL/GenBank/DDBJ whole genome shotgun (WGS) entry which is preliminary data.</text>
</comment>
<accession>A0A0J9C4I2</accession>
<dbReference type="PANTHER" id="PTHR36452:SF1">
    <property type="entry name" value="DUF2461 DOMAIN-CONTAINING PROTEIN"/>
    <property type="match status" value="1"/>
</dbReference>
<dbReference type="AlphaFoldDB" id="A0A0J9C4I2"/>
<proteinExistence type="predicted"/>
<evidence type="ECO:0000313" key="1">
    <source>
        <dbReference type="EMBL" id="KMW20047.1"/>
    </source>
</evidence>
<organism evidence="1 2">
    <name type="scientific">[Clostridium] citroniae WAL-19142</name>
    <dbReference type="NCBI Taxonomy" id="742734"/>
    <lineage>
        <taxon>Bacteria</taxon>
        <taxon>Bacillati</taxon>
        <taxon>Bacillota</taxon>
        <taxon>Clostridia</taxon>
        <taxon>Lachnospirales</taxon>
        <taxon>Lachnospiraceae</taxon>
        <taxon>Enterocloster</taxon>
    </lineage>
</organism>